<dbReference type="InterPro" id="IPR005754">
    <property type="entry name" value="Sortase"/>
</dbReference>
<evidence type="ECO:0008006" key="5">
    <source>
        <dbReference type="Google" id="ProtNLM"/>
    </source>
</evidence>
<organism evidence="3 4">
    <name type="scientific">Candidatus Collierbacteria bacterium RIFOXYB1_FULL_49_13</name>
    <dbReference type="NCBI Taxonomy" id="1817728"/>
    <lineage>
        <taxon>Bacteria</taxon>
        <taxon>Candidatus Collieribacteriota</taxon>
    </lineage>
</organism>
<gene>
    <name evidence="3" type="ORF">A2368_02300</name>
</gene>
<dbReference type="CDD" id="cd05829">
    <property type="entry name" value="Sortase_F"/>
    <property type="match status" value="1"/>
</dbReference>
<dbReference type="Pfam" id="PF04203">
    <property type="entry name" value="Sortase"/>
    <property type="match status" value="1"/>
</dbReference>
<feature type="transmembrane region" description="Helical" evidence="2">
    <location>
        <begin position="165"/>
        <end position="184"/>
    </location>
</feature>
<comment type="caution">
    <text evidence="3">The sequence shown here is derived from an EMBL/GenBank/DDBJ whole genome shotgun (WGS) entry which is preliminary data.</text>
</comment>
<keyword evidence="1" id="KW-0378">Hydrolase</keyword>
<reference evidence="3 4" key="1">
    <citation type="journal article" date="2016" name="Nat. Commun.">
        <title>Thousands of microbial genomes shed light on interconnected biogeochemical processes in an aquifer system.</title>
        <authorList>
            <person name="Anantharaman K."/>
            <person name="Brown C.T."/>
            <person name="Hug L.A."/>
            <person name="Sharon I."/>
            <person name="Castelle C.J."/>
            <person name="Probst A.J."/>
            <person name="Thomas B.C."/>
            <person name="Singh A."/>
            <person name="Wilkins M.J."/>
            <person name="Karaoz U."/>
            <person name="Brodie E.L."/>
            <person name="Williams K.H."/>
            <person name="Hubbard S.S."/>
            <person name="Banfield J.F."/>
        </authorList>
    </citation>
    <scope>NUCLEOTIDE SEQUENCE [LARGE SCALE GENOMIC DNA]</scope>
</reference>
<evidence type="ECO:0000313" key="4">
    <source>
        <dbReference type="Proteomes" id="UP000176682"/>
    </source>
</evidence>
<proteinExistence type="predicted"/>
<dbReference type="AlphaFoldDB" id="A0A1F5FIS5"/>
<sequence length="356" mass="39202">MTPTVSQRLLALSWDIATRPKLYRQLASNPYSLSALQEMSDRFPGFSTADIITAVLLAEPKAAYDRNFQLLDISQQARQRAQEKAVSANLHRRLAVCHKSHINEFNQLPKEFVFACLSLAVFKTGDFYEIEQNFSQKQRLDARLSIIKLVEALPTVKVRVPVTKIAVVALSLILLACLSGLLTWKTLVIARQQVVIPPVLGVSTAEEVVHPGDPVRLTIPALSIDAAIEPVRFTPEGVMQVPDNPANVGWFKLGPRPGEIGSAVIGGHFDGENGQAGVFTALHQLTVGDSIYVKDSHGITSVFVVRDKQIYDSGYADDVFSRSDAAHLNLITCDGTWDKNNQSYTKRLVIFADLKP</sequence>
<protein>
    <recommendedName>
        <fullName evidence="5">Peptidase C60 sortase A and B</fullName>
    </recommendedName>
</protein>
<dbReference type="EMBL" id="MFAM01000017">
    <property type="protein sequence ID" value="OGD79548.1"/>
    <property type="molecule type" value="Genomic_DNA"/>
</dbReference>
<dbReference type="InterPro" id="IPR042001">
    <property type="entry name" value="Sortase_F"/>
</dbReference>
<dbReference type="Proteomes" id="UP000176682">
    <property type="component" value="Unassembled WGS sequence"/>
</dbReference>
<keyword evidence="2" id="KW-1133">Transmembrane helix</keyword>
<name>A0A1F5FIS5_9BACT</name>
<accession>A0A1F5FIS5</accession>
<evidence type="ECO:0000256" key="1">
    <source>
        <dbReference type="ARBA" id="ARBA00022801"/>
    </source>
</evidence>
<keyword evidence="2" id="KW-0812">Transmembrane</keyword>
<dbReference type="SUPFAM" id="SSF63817">
    <property type="entry name" value="Sortase"/>
    <property type="match status" value="1"/>
</dbReference>
<dbReference type="Gene3D" id="2.40.260.10">
    <property type="entry name" value="Sortase"/>
    <property type="match status" value="1"/>
</dbReference>
<dbReference type="GO" id="GO:0016787">
    <property type="term" value="F:hydrolase activity"/>
    <property type="evidence" value="ECO:0007669"/>
    <property type="project" value="UniProtKB-KW"/>
</dbReference>
<evidence type="ECO:0000256" key="2">
    <source>
        <dbReference type="SAM" id="Phobius"/>
    </source>
</evidence>
<dbReference type="InterPro" id="IPR023365">
    <property type="entry name" value="Sortase_dom-sf"/>
</dbReference>
<keyword evidence="2" id="KW-0472">Membrane</keyword>
<evidence type="ECO:0000313" key="3">
    <source>
        <dbReference type="EMBL" id="OGD79548.1"/>
    </source>
</evidence>